<dbReference type="RefSeq" id="WP_269478590.1">
    <property type="nucleotide sequence ID" value="NZ_JAOSHN010000006.1"/>
</dbReference>
<keyword evidence="2" id="KW-1185">Reference proteome</keyword>
<evidence type="ECO:0000313" key="1">
    <source>
        <dbReference type="EMBL" id="MCU7379539.1"/>
    </source>
</evidence>
<gene>
    <name evidence="1" type="ORF">OBO34_14425</name>
</gene>
<dbReference type="EMBL" id="JAOSHN010000006">
    <property type="protein sequence ID" value="MCU7379539.1"/>
    <property type="molecule type" value="Genomic_DNA"/>
</dbReference>
<evidence type="ECO:0008006" key="3">
    <source>
        <dbReference type="Google" id="ProtNLM"/>
    </source>
</evidence>
<evidence type="ECO:0000313" key="2">
    <source>
        <dbReference type="Proteomes" id="UP001065549"/>
    </source>
</evidence>
<reference evidence="1" key="1">
    <citation type="submission" date="2022-09" db="EMBL/GenBank/DDBJ databases">
        <title>Culturomic study of gut microbiota in children with autism spectrum disorder.</title>
        <authorList>
            <person name="Efimov B.A."/>
            <person name="Chaplin A.V."/>
            <person name="Sokolova S.R."/>
            <person name="Pikina A.P."/>
            <person name="Korzhanova M."/>
            <person name="Belova V."/>
            <person name="Korostin D."/>
        </authorList>
    </citation>
    <scope>NUCLEOTIDE SEQUENCE</scope>
    <source>
        <strain evidence="1">ASD5510</strain>
    </source>
</reference>
<protein>
    <recommendedName>
        <fullName evidence="3">Helix-turn-helix type 11 domain-containing protein</fullName>
    </recommendedName>
</protein>
<dbReference type="Proteomes" id="UP001065549">
    <property type="component" value="Unassembled WGS sequence"/>
</dbReference>
<dbReference type="Gene3D" id="1.10.10.10">
    <property type="entry name" value="Winged helix-like DNA-binding domain superfamily/Winged helix DNA-binding domain"/>
    <property type="match status" value="1"/>
</dbReference>
<sequence length="105" mass="12356">MKELTGRELVLLNMLDKASKENPVTRERMRNTFYVGDRTCRDMITNIRKQGHRVVTDSKNGGYWIAKSESEYRKFRPHYVAYAEDIFDTAEKMDNEGQVSMFELP</sequence>
<proteinExistence type="predicted"/>
<comment type="caution">
    <text evidence="1">The sequence shown here is derived from an EMBL/GenBank/DDBJ whole genome shotgun (WGS) entry which is preliminary data.</text>
</comment>
<organism evidence="1 2">
    <name type="scientific">Hominibacterium faecale</name>
    <dbReference type="NCBI Taxonomy" id="2839743"/>
    <lineage>
        <taxon>Bacteria</taxon>
        <taxon>Bacillati</taxon>
        <taxon>Bacillota</taxon>
        <taxon>Clostridia</taxon>
        <taxon>Peptostreptococcales</taxon>
        <taxon>Anaerovoracaceae</taxon>
        <taxon>Hominibacterium</taxon>
    </lineage>
</organism>
<dbReference type="AlphaFoldDB" id="A0A9J6QVQ0"/>
<accession>A0A9J6QVQ0</accession>
<name>A0A9J6QVQ0_9FIRM</name>
<dbReference type="InterPro" id="IPR036388">
    <property type="entry name" value="WH-like_DNA-bd_sf"/>
</dbReference>